<evidence type="ECO:0000313" key="3">
    <source>
        <dbReference type="Proteomes" id="UP000663981"/>
    </source>
</evidence>
<feature type="compositionally biased region" description="Basic and acidic residues" evidence="1">
    <location>
        <begin position="44"/>
        <end position="54"/>
    </location>
</feature>
<name>A0ABS3N8V4_9BACI</name>
<dbReference type="RefSeq" id="WP_207981263.1">
    <property type="nucleotide sequence ID" value="NZ_JAGDEL010000022.1"/>
</dbReference>
<sequence length="54" mass="6290">MEENPSVRQFQDDLEQYKMPDSLKQSKQPTYKVGYETSTGNRTSPEHEIGKKVE</sequence>
<dbReference type="Proteomes" id="UP000663981">
    <property type="component" value="Unassembled WGS sequence"/>
</dbReference>
<feature type="region of interest" description="Disordered" evidence="1">
    <location>
        <begin position="1"/>
        <end position="54"/>
    </location>
</feature>
<gene>
    <name evidence="2" type="ORF">I7822_22215</name>
</gene>
<evidence type="ECO:0000313" key="2">
    <source>
        <dbReference type="EMBL" id="MBO1514343.1"/>
    </source>
</evidence>
<protein>
    <submittedName>
        <fullName evidence="2">Uncharacterized protein</fullName>
    </submittedName>
</protein>
<keyword evidence="3" id="KW-1185">Reference proteome</keyword>
<proteinExistence type="predicted"/>
<organism evidence="2 3">
    <name type="scientific">Metabacillus bambusae</name>
    <dbReference type="NCBI Taxonomy" id="2795218"/>
    <lineage>
        <taxon>Bacteria</taxon>
        <taxon>Bacillati</taxon>
        <taxon>Bacillota</taxon>
        <taxon>Bacilli</taxon>
        <taxon>Bacillales</taxon>
        <taxon>Bacillaceae</taxon>
        <taxon>Metabacillus</taxon>
    </lineage>
</organism>
<comment type="caution">
    <text evidence="2">The sequence shown here is derived from an EMBL/GenBank/DDBJ whole genome shotgun (WGS) entry which is preliminary data.</text>
</comment>
<reference evidence="2 3" key="1">
    <citation type="submission" date="2021-03" db="EMBL/GenBank/DDBJ databases">
        <title>Whole genome sequence of Metabacillus bambusae BG109.</title>
        <authorList>
            <person name="Jeong J.W."/>
        </authorList>
    </citation>
    <scope>NUCLEOTIDE SEQUENCE [LARGE SCALE GENOMIC DNA]</scope>
    <source>
        <strain evidence="2 3">BG109</strain>
    </source>
</reference>
<dbReference type="EMBL" id="JAGDEL010000022">
    <property type="protein sequence ID" value="MBO1514343.1"/>
    <property type="molecule type" value="Genomic_DNA"/>
</dbReference>
<evidence type="ECO:0000256" key="1">
    <source>
        <dbReference type="SAM" id="MobiDB-lite"/>
    </source>
</evidence>
<accession>A0ABS3N8V4</accession>